<dbReference type="SMART" id="SM00355">
    <property type="entry name" value="ZnF_C2H2"/>
    <property type="match status" value="2"/>
</dbReference>
<dbReference type="OMA" id="QRFICLY"/>
<feature type="region of interest" description="Disordered" evidence="1">
    <location>
        <begin position="43"/>
        <end position="84"/>
    </location>
</feature>
<feature type="compositionally biased region" description="Polar residues" evidence="1">
    <location>
        <begin position="47"/>
        <end position="60"/>
    </location>
</feature>
<dbReference type="VEuPathDB" id="FungiDB:NECHADRAFT_75747"/>
<evidence type="ECO:0000259" key="2">
    <source>
        <dbReference type="SMART" id="SM00355"/>
    </source>
</evidence>
<dbReference type="eggNOG" id="ENOG502SXT7">
    <property type="taxonomic scope" value="Eukaryota"/>
</dbReference>
<feature type="domain" description="C2H2-type" evidence="2">
    <location>
        <begin position="152"/>
        <end position="180"/>
    </location>
</feature>
<evidence type="ECO:0000256" key="1">
    <source>
        <dbReference type="SAM" id="MobiDB-lite"/>
    </source>
</evidence>
<dbReference type="AlphaFoldDB" id="C7YJP1"/>
<reference evidence="3 4" key="1">
    <citation type="journal article" date="2009" name="PLoS Genet.">
        <title>The genome of Nectria haematococca: contribution of supernumerary chromosomes to gene expansion.</title>
        <authorList>
            <person name="Coleman J.J."/>
            <person name="Rounsley S.D."/>
            <person name="Rodriguez-Carres M."/>
            <person name="Kuo A."/>
            <person name="Wasmann C.C."/>
            <person name="Grimwood J."/>
            <person name="Schmutz J."/>
            <person name="Taga M."/>
            <person name="White G.J."/>
            <person name="Zhou S."/>
            <person name="Schwartz D.C."/>
            <person name="Freitag M."/>
            <person name="Ma L.J."/>
            <person name="Danchin E.G."/>
            <person name="Henrissat B."/>
            <person name="Coutinho P.M."/>
            <person name="Nelson D.R."/>
            <person name="Straney D."/>
            <person name="Napoli C.A."/>
            <person name="Barker B.M."/>
            <person name="Gribskov M."/>
            <person name="Rep M."/>
            <person name="Kroken S."/>
            <person name="Molnar I."/>
            <person name="Rensing C."/>
            <person name="Kennell J.C."/>
            <person name="Zamora J."/>
            <person name="Farman M.L."/>
            <person name="Selker E.U."/>
            <person name="Salamov A."/>
            <person name="Shapiro H."/>
            <person name="Pangilinan J."/>
            <person name="Lindquist E."/>
            <person name="Lamers C."/>
            <person name="Grigoriev I.V."/>
            <person name="Geiser D.M."/>
            <person name="Covert S.F."/>
            <person name="Temporini E."/>
            <person name="Vanetten H.D."/>
        </authorList>
    </citation>
    <scope>NUCLEOTIDE SEQUENCE [LARGE SCALE GENOMIC DNA]</scope>
    <source>
        <strain evidence="4">ATCC MYA-4622 / CBS 123669 / FGSC 9596 / NRRL 45880 / 77-13-4</strain>
    </source>
</reference>
<dbReference type="OrthoDB" id="2687452at2759"/>
<dbReference type="GeneID" id="9676645"/>
<name>C7YJP1_FUSV7</name>
<evidence type="ECO:0000313" key="4">
    <source>
        <dbReference type="Proteomes" id="UP000005206"/>
    </source>
</evidence>
<gene>
    <name evidence="3" type="ORF">NECHADRAFT_75747</name>
</gene>
<proteinExistence type="predicted"/>
<keyword evidence="4" id="KW-1185">Reference proteome</keyword>
<dbReference type="HOGENOM" id="CLU_070615_2_0_1"/>
<feature type="domain" description="C2H2-type" evidence="2">
    <location>
        <begin position="117"/>
        <end position="143"/>
    </location>
</feature>
<dbReference type="InParanoid" id="C7YJP1"/>
<dbReference type="EMBL" id="GG698896">
    <property type="protein sequence ID" value="EEU49011.1"/>
    <property type="molecule type" value="Genomic_DNA"/>
</dbReference>
<evidence type="ECO:0000313" key="3">
    <source>
        <dbReference type="EMBL" id="EEU49011.1"/>
    </source>
</evidence>
<feature type="compositionally biased region" description="Polar residues" evidence="1">
    <location>
        <begin position="72"/>
        <end position="84"/>
    </location>
</feature>
<sequence>MDPYLHSSAYQQHMLPVYDEVVIEEVEPTRPTEETITYSYQYSSSSALETPQWPSSSTYKDPSEETPRSAEVPSTYSYPDSSSQILAESSQPANLYTSVYSRPRQFLSLYNLTCTSNHCLYPGCNVKPFKRSADLQRHYRNAHNPDSTKEAYHCDYPRCTRSNEPFSRRDHFRDHLREYHREDIQKRGIVVNKEWLEDRYYSDKWWRCPRCLVRVYTSKDEFECPQCKGSCEPKRKEKRRGH</sequence>
<dbReference type="Proteomes" id="UP000005206">
    <property type="component" value="Chromosome 1"/>
</dbReference>
<dbReference type="KEGG" id="nhe:NECHADRAFT_75747"/>
<dbReference type="RefSeq" id="XP_003054724.1">
    <property type="nucleotide sequence ID" value="XM_003054678.1"/>
</dbReference>
<dbReference type="Gene3D" id="3.30.160.60">
    <property type="entry name" value="Classic Zinc Finger"/>
    <property type="match status" value="1"/>
</dbReference>
<protein>
    <recommendedName>
        <fullName evidence="2">C2H2-type domain-containing protein</fullName>
    </recommendedName>
</protein>
<organism evidence="3 4">
    <name type="scientific">Fusarium vanettenii (strain ATCC MYA-4622 / CBS 123669 / FGSC 9596 / NRRL 45880 / 77-13-4)</name>
    <name type="common">Fusarium solani subsp. pisi</name>
    <dbReference type="NCBI Taxonomy" id="660122"/>
    <lineage>
        <taxon>Eukaryota</taxon>
        <taxon>Fungi</taxon>
        <taxon>Dikarya</taxon>
        <taxon>Ascomycota</taxon>
        <taxon>Pezizomycotina</taxon>
        <taxon>Sordariomycetes</taxon>
        <taxon>Hypocreomycetidae</taxon>
        <taxon>Hypocreales</taxon>
        <taxon>Nectriaceae</taxon>
        <taxon>Fusarium</taxon>
        <taxon>Fusarium solani species complex</taxon>
        <taxon>Fusarium vanettenii</taxon>
    </lineage>
</organism>
<accession>C7YJP1</accession>
<dbReference type="InterPro" id="IPR013087">
    <property type="entry name" value="Znf_C2H2_type"/>
</dbReference>